<evidence type="ECO:0000256" key="1">
    <source>
        <dbReference type="SAM" id="MobiDB-lite"/>
    </source>
</evidence>
<protein>
    <submittedName>
        <fullName evidence="2">Uncharacterized protein</fullName>
    </submittedName>
</protein>
<evidence type="ECO:0000313" key="2">
    <source>
        <dbReference type="EMBL" id="MEK8033374.1"/>
    </source>
</evidence>
<evidence type="ECO:0000313" key="3">
    <source>
        <dbReference type="Proteomes" id="UP001371218"/>
    </source>
</evidence>
<dbReference type="Proteomes" id="UP001371218">
    <property type="component" value="Unassembled WGS sequence"/>
</dbReference>
<name>A0ABU9BW75_9BURK</name>
<comment type="caution">
    <text evidence="2">The sequence shown here is derived from an EMBL/GenBank/DDBJ whole genome shotgun (WGS) entry which is preliminary data.</text>
</comment>
<organism evidence="2 3">
    <name type="scientific">Ideonella lacteola</name>
    <dbReference type="NCBI Taxonomy" id="2984193"/>
    <lineage>
        <taxon>Bacteria</taxon>
        <taxon>Pseudomonadati</taxon>
        <taxon>Pseudomonadota</taxon>
        <taxon>Betaproteobacteria</taxon>
        <taxon>Burkholderiales</taxon>
        <taxon>Sphaerotilaceae</taxon>
        <taxon>Ideonella</taxon>
    </lineage>
</organism>
<sequence length="126" mass="13294">MNAPPASPLAVDRKTAPASAPPPLGSKSIDGSTDSLADTLVESHADSLAEALAIADAQPDVRAAAQALRLRFAPRRVVVVDAFDMRHEPPATTGQRVRLYYAACDGHCWRVTDDARQAAGFFVAAI</sequence>
<proteinExistence type="predicted"/>
<dbReference type="EMBL" id="JBBUTG010000016">
    <property type="protein sequence ID" value="MEK8033374.1"/>
    <property type="molecule type" value="Genomic_DNA"/>
</dbReference>
<gene>
    <name evidence="2" type="ORF">AACH06_21355</name>
</gene>
<accession>A0ABU9BW75</accession>
<dbReference type="RefSeq" id="WP_341427798.1">
    <property type="nucleotide sequence ID" value="NZ_JBBUTG010000016.1"/>
</dbReference>
<reference evidence="2 3" key="1">
    <citation type="submission" date="2024-04" db="EMBL/GenBank/DDBJ databases">
        <title>Novel species of the genus Ideonella isolated from streams.</title>
        <authorList>
            <person name="Lu H."/>
        </authorList>
    </citation>
    <scope>NUCLEOTIDE SEQUENCE [LARGE SCALE GENOMIC DNA]</scope>
    <source>
        <strain evidence="2 3">DXS29W</strain>
    </source>
</reference>
<feature type="region of interest" description="Disordered" evidence="1">
    <location>
        <begin position="1"/>
        <end position="33"/>
    </location>
</feature>
<keyword evidence="3" id="KW-1185">Reference proteome</keyword>